<name>A0A5N5G4A9_9ROSA</name>
<dbReference type="EMBL" id="SMOL01000487">
    <property type="protein sequence ID" value="KAB2610173.1"/>
    <property type="molecule type" value="Genomic_DNA"/>
</dbReference>
<gene>
    <name evidence="2" type="ORF">D8674_018205</name>
</gene>
<feature type="compositionally biased region" description="Basic and acidic residues" evidence="1">
    <location>
        <begin position="112"/>
        <end position="128"/>
    </location>
</feature>
<evidence type="ECO:0000256" key="1">
    <source>
        <dbReference type="SAM" id="MobiDB-lite"/>
    </source>
</evidence>
<keyword evidence="3" id="KW-1185">Reference proteome</keyword>
<feature type="region of interest" description="Disordered" evidence="1">
    <location>
        <begin position="95"/>
        <end position="149"/>
    </location>
</feature>
<feature type="region of interest" description="Disordered" evidence="1">
    <location>
        <begin position="1"/>
        <end position="31"/>
    </location>
</feature>
<reference evidence="3" key="2">
    <citation type="submission" date="2019-10" db="EMBL/GenBank/DDBJ databases">
        <title>A de novo genome assembly of a pear dwarfing rootstock.</title>
        <authorList>
            <person name="Wang F."/>
            <person name="Wang J."/>
            <person name="Li S."/>
            <person name="Zhang Y."/>
            <person name="Fang M."/>
            <person name="Ma L."/>
            <person name="Zhao Y."/>
            <person name="Jiang S."/>
        </authorList>
    </citation>
    <scope>NUCLEOTIDE SEQUENCE [LARGE SCALE GENOMIC DNA]</scope>
</reference>
<evidence type="ECO:0000313" key="2">
    <source>
        <dbReference type="EMBL" id="KAB2610173.1"/>
    </source>
</evidence>
<comment type="caution">
    <text evidence="2">The sequence shown here is derived from an EMBL/GenBank/DDBJ whole genome shotgun (WGS) entry which is preliminary data.</text>
</comment>
<feature type="compositionally biased region" description="Low complexity" evidence="1">
    <location>
        <begin position="98"/>
        <end position="111"/>
    </location>
</feature>
<evidence type="ECO:0000313" key="3">
    <source>
        <dbReference type="Proteomes" id="UP000327157"/>
    </source>
</evidence>
<reference evidence="2 3" key="1">
    <citation type="submission" date="2019-09" db="EMBL/GenBank/DDBJ databases">
        <authorList>
            <person name="Ou C."/>
        </authorList>
    </citation>
    <scope>NUCLEOTIDE SEQUENCE [LARGE SCALE GENOMIC DNA]</scope>
    <source>
        <strain evidence="2">S2</strain>
        <tissue evidence="2">Leaf</tissue>
    </source>
</reference>
<reference evidence="2 3" key="3">
    <citation type="submission" date="2019-11" db="EMBL/GenBank/DDBJ databases">
        <title>A de novo genome assembly of a pear dwarfing rootstock.</title>
        <authorList>
            <person name="Wang F."/>
            <person name="Wang J."/>
            <person name="Li S."/>
            <person name="Zhang Y."/>
            <person name="Fang M."/>
            <person name="Ma L."/>
            <person name="Zhao Y."/>
            <person name="Jiang S."/>
        </authorList>
    </citation>
    <scope>NUCLEOTIDE SEQUENCE [LARGE SCALE GENOMIC DNA]</scope>
    <source>
        <strain evidence="2">S2</strain>
        <tissue evidence="2">Leaf</tissue>
    </source>
</reference>
<dbReference type="Proteomes" id="UP000327157">
    <property type="component" value="Chromosome 17"/>
</dbReference>
<organism evidence="2 3">
    <name type="scientific">Pyrus ussuriensis x Pyrus communis</name>
    <dbReference type="NCBI Taxonomy" id="2448454"/>
    <lineage>
        <taxon>Eukaryota</taxon>
        <taxon>Viridiplantae</taxon>
        <taxon>Streptophyta</taxon>
        <taxon>Embryophyta</taxon>
        <taxon>Tracheophyta</taxon>
        <taxon>Spermatophyta</taxon>
        <taxon>Magnoliopsida</taxon>
        <taxon>eudicotyledons</taxon>
        <taxon>Gunneridae</taxon>
        <taxon>Pentapetalae</taxon>
        <taxon>rosids</taxon>
        <taxon>fabids</taxon>
        <taxon>Rosales</taxon>
        <taxon>Rosaceae</taxon>
        <taxon>Amygdaloideae</taxon>
        <taxon>Maleae</taxon>
        <taxon>Pyrus</taxon>
    </lineage>
</organism>
<accession>A0A5N5G4A9</accession>
<proteinExistence type="predicted"/>
<feature type="compositionally biased region" description="Basic and acidic residues" evidence="1">
    <location>
        <begin position="17"/>
        <end position="31"/>
    </location>
</feature>
<dbReference type="AlphaFoldDB" id="A0A5N5G4A9"/>
<feature type="compositionally biased region" description="Polar residues" evidence="1">
    <location>
        <begin position="1"/>
        <end position="16"/>
    </location>
</feature>
<feature type="compositionally biased region" description="Basic and acidic residues" evidence="1">
    <location>
        <begin position="136"/>
        <end position="149"/>
    </location>
</feature>
<protein>
    <submittedName>
        <fullName evidence="2">TMV resistance protein N-like</fullName>
    </submittedName>
</protein>
<sequence>MIQFSYSSKPRSSTQDPGHEDKLSPADAHDFEYGVYSPTTTALRSTSPCPKAGSTLDRCFWSPTNPQLDRHAAPSFPCLRAQGLGLKSEALKNMRTGSYGSSSSSSNACSSREAEKGKREGEKQVGESKKKKCNRRERERGERIEGGEK</sequence>